<protein>
    <submittedName>
        <fullName evidence="1">Uncharacterized protein</fullName>
    </submittedName>
</protein>
<dbReference type="Proteomes" id="UP000193061">
    <property type="component" value="Unassembled WGS sequence"/>
</dbReference>
<dbReference type="OrthoDB" id="9782620at2"/>
<name>A0A1X6ZWL8_9RHOB</name>
<reference evidence="1 2" key="1">
    <citation type="submission" date="2017-03" db="EMBL/GenBank/DDBJ databases">
        <authorList>
            <person name="Afonso C.L."/>
            <person name="Miller P.J."/>
            <person name="Scott M.A."/>
            <person name="Spackman E."/>
            <person name="Goraichik I."/>
            <person name="Dimitrov K.M."/>
            <person name="Suarez D.L."/>
            <person name="Swayne D.E."/>
        </authorList>
    </citation>
    <scope>NUCLEOTIDE SEQUENCE [LARGE SCALE GENOMIC DNA]</scope>
    <source>
        <strain evidence="1 2">CECT 7450</strain>
    </source>
</reference>
<evidence type="ECO:0000313" key="1">
    <source>
        <dbReference type="EMBL" id="SLN63819.1"/>
    </source>
</evidence>
<gene>
    <name evidence="1" type="ORF">ROA7450_03352</name>
</gene>
<proteinExistence type="predicted"/>
<evidence type="ECO:0000313" key="2">
    <source>
        <dbReference type="Proteomes" id="UP000193061"/>
    </source>
</evidence>
<accession>A0A1X6ZWL8</accession>
<dbReference type="RefSeq" id="WP_085807034.1">
    <property type="nucleotide sequence ID" value="NZ_FWFX01000012.1"/>
</dbReference>
<organism evidence="1 2">
    <name type="scientific">Roseovarius albus</name>
    <dbReference type="NCBI Taxonomy" id="1247867"/>
    <lineage>
        <taxon>Bacteria</taxon>
        <taxon>Pseudomonadati</taxon>
        <taxon>Pseudomonadota</taxon>
        <taxon>Alphaproteobacteria</taxon>
        <taxon>Rhodobacterales</taxon>
        <taxon>Roseobacteraceae</taxon>
        <taxon>Roseovarius</taxon>
    </lineage>
</organism>
<dbReference type="EMBL" id="FWFX01000012">
    <property type="protein sequence ID" value="SLN63819.1"/>
    <property type="molecule type" value="Genomic_DNA"/>
</dbReference>
<keyword evidence="2" id="KW-1185">Reference proteome</keyword>
<dbReference type="AlphaFoldDB" id="A0A1X6ZWL8"/>
<sequence length="93" mass="10855">MPNRARSPLKKNAESKFPVRVRIKTPELGYGRKLDEMFDWLNCEVGQNNYVWVSDRQPGHDASAVYLRSLDDAQKLVECFELELLFLEELKLV</sequence>